<comment type="caution">
    <text evidence="2">The sequence shown here is derived from an EMBL/GenBank/DDBJ whole genome shotgun (WGS) entry which is preliminary data.</text>
</comment>
<protein>
    <recommendedName>
        <fullName evidence="4">Kazal-like domain-containing protein</fullName>
    </recommendedName>
</protein>
<evidence type="ECO:0000256" key="1">
    <source>
        <dbReference type="SAM" id="Phobius"/>
    </source>
</evidence>
<evidence type="ECO:0000313" key="3">
    <source>
        <dbReference type="Proteomes" id="UP000822688"/>
    </source>
</evidence>
<keyword evidence="1" id="KW-0472">Membrane</keyword>
<proteinExistence type="predicted"/>
<keyword evidence="1" id="KW-1133">Transmembrane helix</keyword>
<name>A0A8T0JB37_CERPU</name>
<dbReference type="Gene3D" id="3.30.60.30">
    <property type="match status" value="1"/>
</dbReference>
<evidence type="ECO:0000313" key="2">
    <source>
        <dbReference type="EMBL" id="KAG0592977.1"/>
    </source>
</evidence>
<dbReference type="Proteomes" id="UP000822688">
    <property type="component" value="Chromosome 1"/>
</dbReference>
<sequence>MRRHSRCFHNLIESAREGNAGRVSGNGWRPWSEGFGMAPGWRHRCLGFLFLSLFVFLFMNCAATDEASVAGVEMPGLGLRHASPCDSAAEAWPRGHLKQRIVSDEPGPSVRQIEKPVSCPVKCFRADPVCGTDKVTYWCGVADAKCAGVEVAHDGYCNLWELDTNVGSTTALRAAQSLQLVHILWLVVAGRWCSPPERSYVDQVSCESFNVLILIILRIMKVSRICVVHE</sequence>
<dbReference type="PANTHER" id="PTHR34376:SF2">
    <property type="entry name" value="SERINE PROTEASE INHIBITOR, KAZAL-TYPE FAMILY PROTEIN"/>
    <property type="match status" value="1"/>
</dbReference>
<dbReference type="PANTHER" id="PTHR34376">
    <property type="entry name" value="SERINE PROTEASE INHIBITOR, KAZAL-TYPE FAMILY PROTEIN"/>
    <property type="match status" value="1"/>
</dbReference>
<keyword evidence="3" id="KW-1185">Reference proteome</keyword>
<organism evidence="2 3">
    <name type="scientific">Ceratodon purpureus</name>
    <name type="common">Fire moss</name>
    <name type="synonym">Dicranum purpureum</name>
    <dbReference type="NCBI Taxonomy" id="3225"/>
    <lineage>
        <taxon>Eukaryota</taxon>
        <taxon>Viridiplantae</taxon>
        <taxon>Streptophyta</taxon>
        <taxon>Embryophyta</taxon>
        <taxon>Bryophyta</taxon>
        <taxon>Bryophytina</taxon>
        <taxon>Bryopsida</taxon>
        <taxon>Dicranidae</taxon>
        <taxon>Pseudoditrichales</taxon>
        <taxon>Ditrichaceae</taxon>
        <taxon>Ceratodon</taxon>
    </lineage>
</organism>
<accession>A0A8T0JB37</accession>
<keyword evidence="1" id="KW-0812">Transmembrane</keyword>
<dbReference type="EMBL" id="CM026421">
    <property type="protein sequence ID" value="KAG0592977.1"/>
    <property type="molecule type" value="Genomic_DNA"/>
</dbReference>
<dbReference type="AlphaFoldDB" id="A0A8T0JB37"/>
<gene>
    <name evidence="2" type="ORF">KC19_1G294900</name>
</gene>
<reference evidence="2" key="1">
    <citation type="submission" date="2020-06" db="EMBL/GenBank/DDBJ databases">
        <title>WGS assembly of Ceratodon purpureus strain R40.</title>
        <authorList>
            <person name="Carey S.B."/>
            <person name="Jenkins J."/>
            <person name="Shu S."/>
            <person name="Lovell J.T."/>
            <person name="Sreedasyam A."/>
            <person name="Maumus F."/>
            <person name="Tiley G.P."/>
            <person name="Fernandez-Pozo N."/>
            <person name="Barry K."/>
            <person name="Chen C."/>
            <person name="Wang M."/>
            <person name="Lipzen A."/>
            <person name="Daum C."/>
            <person name="Saski C.A."/>
            <person name="Payton A.C."/>
            <person name="Mcbreen J.C."/>
            <person name="Conrad R.E."/>
            <person name="Kollar L.M."/>
            <person name="Olsson S."/>
            <person name="Huttunen S."/>
            <person name="Landis J.B."/>
            <person name="Wickett N.J."/>
            <person name="Johnson M.G."/>
            <person name="Rensing S.A."/>
            <person name="Grimwood J."/>
            <person name="Schmutz J."/>
            <person name="Mcdaniel S.F."/>
        </authorList>
    </citation>
    <scope>NUCLEOTIDE SEQUENCE</scope>
    <source>
        <strain evidence="2">R40</strain>
    </source>
</reference>
<feature type="transmembrane region" description="Helical" evidence="1">
    <location>
        <begin position="41"/>
        <end position="59"/>
    </location>
</feature>
<evidence type="ECO:0008006" key="4">
    <source>
        <dbReference type="Google" id="ProtNLM"/>
    </source>
</evidence>